<keyword evidence="5 11" id="KW-0547">Nucleotide-binding</keyword>
<dbReference type="OrthoDB" id="9332038at2759"/>
<feature type="compositionally biased region" description="Polar residues" evidence="12">
    <location>
        <begin position="72"/>
        <end position="83"/>
    </location>
</feature>
<evidence type="ECO:0000256" key="6">
    <source>
        <dbReference type="ARBA" id="ARBA00022777"/>
    </source>
</evidence>
<dbReference type="SUPFAM" id="SSF56112">
    <property type="entry name" value="Protein kinase-like (PK-like)"/>
    <property type="match status" value="1"/>
</dbReference>
<organism evidence="14 15">
    <name type="scientific">Chanos chanos</name>
    <name type="common">Milkfish</name>
    <name type="synonym">Mugil chanos</name>
    <dbReference type="NCBI Taxonomy" id="29144"/>
    <lineage>
        <taxon>Eukaryota</taxon>
        <taxon>Metazoa</taxon>
        <taxon>Chordata</taxon>
        <taxon>Craniata</taxon>
        <taxon>Vertebrata</taxon>
        <taxon>Euteleostomi</taxon>
        <taxon>Actinopterygii</taxon>
        <taxon>Neopterygii</taxon>
        <taxon>Teleostei</taxon>
        <taxon>Ostariophysi</taxon>
        <taxon>Gonorynchiformes</taxon>
        <taxon>Chanidae</taxon>
        <taxon>Chanos</taxon>
    </lineage>
</organism>
<dbReference type="PROSITE" id="PS00107">
    <property type="entry name" value="PROTEIN_KINASE_ATP"/>
    <property type="match status" value="1"/>
</dbReference>
<feature type="region of interest" description="Disordered" evidence="12">
    <location>
        <begin position="513"/>
        <end position="548"/>
    </location>
</feature>
<dbReference type="InterPro" id="IPR011009">
    <property type="entry name" value="Kinase-like_dom_sf"/>
</dbReference>
<evidence type="ECO:0000256" key="7">
    <source>
        <dbReference type="ARBA" id="ARBA00022840"/>
    </source>
</evidence>
<keyword evidence="4" id="KW-0808">Transferase</keyword>
<evidence type="ECO:0000313" key="15">
    <source>
        <dbReference type="RefSeq" id="XP_030643617.1"/>
    </source>
</evidence>
<dbReference type="Gene3D" id="1.10.510.10">
    <property type="entry name" value="Transferase(Phosphotransferase) domain 1"/>
    <property type="match status" value="1"/>
</dbReference>
<feature type="compositionally biased region" description="Polar residues" evidence="12">
    <location>
        <begin position="515"/>
        <end position="534"/>
    </location>
</feature>
<dbReference type="InterPro" id="IPR042521">
    <property type="entry name" value="DYRK"/>
</dbReference>
<feature type="region of interest" description="Disordered" evidence="12">
    <location>
        <begin position="71"/>
        <end position="107"/>
    </location>
</feature>
<dbReference type="PANTHER" id="PTHR24058:SF22">
    <property type="entry name" value="DUAL SPECIFICITY TYROSINE-PHOSPHORYLATION-REGULATED KINASE 4"/>
    <property type="match status" value="1"/>
</dbReference>
<dbReference type="RefSeq" id="XP_030643617.1">
    <property type="nucleotide sequence ID" value="XM_030787757.1"/>
</dbReference>
<keyword evidence="3" id="KW-0723">Serine/threonine-protein kinase</keyword>
<proteinExistence type="inferred from homology"/>
<keyword evidence="6" id="KW-0418">Kinase</keyword>
<comment type="catalytic activity">
    <reaction evidence="8">
        <text>L-seryl-[protein] + ATP = O-phospho-L-seryl-[protein] + ADP + H(+)</text>
        <dbReference type="Rhea" id="RHEA:17989"/>
        <dbReference type="Rhea" id="RHEA-COMP:9863"/>
        <dbReference type="Rhea" id="RHEA-COMP:11604"/>
        <dbReference type="ChEBI" id="CHEBI:15378"/>
        <dbReference type="ChEBI" id="CHEBI:29999"/>
        <dbReference type="ChEBI" id="CHEBI:30616"/>
        <dbReference type="ChEBI" id="CHEBI:83421"/>
        <dbReference type="ChEBI" id="CHEBI:456216"/>
        <dbReference type="EC" id="2.7.12.1"/>
    </reaction>
</comment>
<evidence type="ECO:0000259" key="13">
    <source>
        <dbReference type="PROSITE" id="PS50011"/>
    </source>
</evidence>
<evidence type="ECO:0000256" key="4">
    <source>
        <dbReference type="ARBA" id="ARBA00022679"/>
    </source>
</evidence>
<dbReference type="InterPro" id="IPR000719">
    <property type="entry name" value="Prot_kinase_dom"/>
</dbReference>
<gene>
    <name evidence="15" type="primary">LOC115823730</name>
</gene>
<dbReference type="Gene3D" id="3.30.10.30">
    <property type="entry name" value="DYRK"/>
    <property type="match status" value="1"/>
</dbReference>
<evidence type="ECO:0000256" key="5">
    <source>
        <dbReference type="ARBA" id="ARBA00022741"/>
    </source>
</evidence>
<accession>A0A6J2WIW0</accession>
<evidence type="ECO:0000256" key="9">
    <source>
        <dbReference type="ARBA" id="ARBA00049308"/>
    </source>
</evidence>
<evidence type="ECO:0000256" key="2">
    <source>
        <dbReference type="ARBA" id="ARBA00013203"/>
    </source>
</evidence>
<evidence type="ECO:0000256" key="10">
    <source>
        <dbReference type="ARBA" id="ARBA00051680"/>
    </source>
</evidence>
<dbReference type="PANTHER" id="PTHR24058">
    <property type="entry name" value="DUAL SPECIFICITY PROTEIN KINASE"/>
    <property type="match status" value="1"/>
</dbReference>
<dbReference type="InterPro" id="IPR017441">
    <property type="entry name" value="Protein_kinase_ATP_BS"/>
</dbReference>
<evidence type="ECO:0000256" key="12">
    <source>
        <dbReference type="SAM" id="MobiDB-lite"/>
    </source>
</evidence>
<dbReference type="SMART" id="SM00220">
    <property type="entry name" value="S_TKc"/>
    <property type="match status" value="1"/>
</dbReference>
<dbReference type="GO" id="GO:0005524">
    <property type="term" value="F:ATP binding"/>
    <property type="evidence" value="ECO:0007669"/>
    <property type="project" value="UniProtKB-UniRule"/>
</dbReference>
<dbReference type="Pfam" id="PF00069">
    <property type="entry name" value="Pkinase"/>
    <property type="match status" value="1"/>
</dbReference>
<dbReference type="GO" id="GO:0005856">
    <property type="term" value="C:cytoskeleton"/>
    <property type="evidence" value="ECO:0007669"/>
    <property type="project" value="TreeGrafter"/>
</dbReference>
<reference evidence="15" key="2">
    <citation type="submission" date="2025-08" db="UniProtKB">
        <authorList>
            <consortium name="RefSeq"/>
        </authorList>
    </citation>
    <scope>IDENTIFICATION</scope>
</reference>
<evidence type="ECO:0000256" key="8">
    <source>
        <dbReference type="ARBA" id="ARBA00049003"/>
    </source>
</evidence>
<protein>
    <recommendedName>
        <fullName evidence="2">dual-specificity kinase</fullName>
        <ecNumber evidence="2">2.7.12.1</ecNumber>
    </recommendedName>
</protein>
<feature type="region of interest" description="Disordered" evidence="12">
    <location>
        <begin position="1"/>
        <end position="50"/>
    </location>
</feature>
<feature type="compositionally biased region" description="Basic and acidic residues" evidence="12">
    <location>
        <begin position="95"/>
        <end position="107"/>
    </location>
</feature>
<dbReference type="GeneID" id="115823730"/>
<feature type="binding site" evidence="11">
    <location>
        <position position="230"/>
    </location>
    <ligand>
        <name>ATP</name>
        <dbReference type="ChEBI" id="CHEBI:30616"/>
    </ligand>
</feature>
<name>A0A6J2WIW0_CHACN</name>
<dbReference type="GO" id="GO:0005634">
    <property type="term" value="C:nucleus"/>
    <property type="evidence" value="ECO:0007669"/>
    <property type="project" value="TreeGrafter"/>
</dbReference>
<dbReference type="Proteomes" id="UP000504632">
    <property type="component" value="Chromosome 11"/>
</dbReference>
<feature type="domain" description="Protein kinase" evidence="13">
    <location>
        <begin position="201"/>
        <end position="497"/>
    </location>
</feature>
<dbReference type="GO" id="GO:0004712">
    <property type="term" value="F:protein serine/threonine/tyrosine kinase activity"/>
    <property type="evidence" value="ECO:0007669"/>
    <property type="project" value="UniProtKB-EC"/>
</dbReference>
<dbReference type="GO" id="GO:0005737">
    <property type="term" value="C:cytoplasm"/>
    <property type="evidence" value="ECO:0007669"/>
    <property type="project" value="TreeGrafter"/>
</dbReference>
<feature type="compositionally biased region" description="Basic residues" evidence="12">
    <location>
        <begin position="1"/>
        <end position="14"/>
    </location>
</feature>
<sequence length="565" mass="64589">MSSRKSHARRRNSVKRLVTPTQDRTVPLPVKKARIPDAFPQDHKDQTEITNPRSGLSLMEQLCGVEFGILPQGNTTVQPTSSSKPRRKGDVNFPQKERAKTSHLESSLEKLPDCVSVSEQEDNKGFEGLKFPLTPTEALRHFGNRLTEFEQVEIMHYSEVWYLGLDARKISGSQRASCNSGYDNEERGYVLVPHDHIGYRFEILEEIGKGSFGQALKCLDHKNNEMVAIKVIRNKKSFHKQAMVELNILDLIRNKDQDDCHNVIHMKEYFYFRNHFCIVFELLGPTLDELIRRTHYQGFSLPLVRKFAYSLLKCLQMLKREKIIHCDLKPENILQIREGRSRLKVIDFGSSCFEDETMYDYIQTRYYRAPEVILGQEYTSAIDMWSLGCVVAELCTGVPLFPGESEGDQLACIMEVLGLPPDDVLQTSPRKSEFFGSDGNPQNIKNSMGRKRWPDTLDLAAVLGTDDLSFLDFIRRCLTWDPKQRMTPDEAMRHSWMLEGRPKARAIRILKRSHSSTGERALSNGSDMPTTANFQKRKPTPAAFLSPVGAKRLKLAESPKPLEKH</sequence>
<keyword evidence="14" id="KW-1185">Reference proteome</keyword>
<evidence type="ECO:0000313" key="14">
    <source>
        <dbReference type="Proteomes" id="UP000504632"/>
    </source>
</evidence>
<evidence type="ECO:0000256" key="1">
    <source>
        <dbReference type="ARBA" id="ARBA00008867"/>
    </source>
</evidence>
<dbReference type="InterPro" id="IPR050494">
    <property type="entry name" value="Ser_Thr_dual-spec_kinase"/>
</dbReference>
<dbReference type="PROSITE" id="PS50011">
    <property type="entry name" value="PROTEIN_KINASE_DOM"/>
    <property type="match status" value="1"/>
</dbReference>
<evidence type="ECO:0000256" key="11">
    <source>
        <dbReference type="PROSITE-ProRule" id="PRU10141"/>
    </source>
</evidence>
<comment type="similarity">
    <text evidence="1">Belongs to the protein kinase superfamily. CMGC Ser/Thr protein kinase family. MNB/DYRK subfamily.</text>
</comment>
<evidence type="ECO:0000256" key="3">
    <source>
        <dbReference type="ARBA" id="ARBA00022527"/>
    </source>
</evidence>
<dbReference type="AlphaFoldDB" id="A0A6J2WIW0"/>
<dbReference type="InParanoid" id="A0A6J2WIW0"/>
<dbReference type="Gene3D" id="3.30.200.20">
    <property type="entry name" value="Phosphorylase Kinase, domain 1"/>
    <property type="match status" value="1"/>
</dbReference>
<reference evidence="14" key="1">
    <citation type="submission" date="2024-06" db="UniProtKB">
        <authorList>
            <consortium name="RefSeq"/>
        </authorList>
    </citation>
    <scope>NUCLEOTIDE SEQUENCE [LARGE SCALE GENOMIC DNA]</scope>
</reference>
<comment type="catalytic activity">
    <reaction evidence="10">
        <text>L-tyrosyl-[protein] + ATP = O-phospho-L-tyrosyl-[protein] + ADP + H(+)</text>
        <dbReference type="Rhea" id="RHEA:10596"/>
        <dbReference type="Rhea" id="RHEA-COMP:10136"/>
        <dbReference type="Rhea" id="RHEA-COMP:20101"/>
        <dbReference type="ChEBI" id="CHEBI:15378"/>
        <dbReference type="ChEBI" id="CHEBI:30616"/>
        <dbReference type="ChEBI" id="CHEBI:46858"/>
        <dbReference type="ChEBI" id="CHEBI:61978"/>
        <dbReference type="ChEBI" id="CHEBI:456216"/>
        <dbReference type="EC" id="2.7.12.1"/>
    </reaction>
</comment>
<dbReference type="GO" id="GO:0004674">
    <property type="term" value="F:protein serine/threonine kinase activity"/>
    <property type="evidence" value="ECO:0007669"/>
    <property type="project" value="UniProtKB-KW"/>
</dbReference>
<comment type="catalytic activity">
    <reaction evidence="9">
        <text>L-threonyl-[protein] + ATP = O-phospho-L-threonyl-[protein] + ADP + H(+)</text>
        <dbReference type="Rhea" id="RHEA:46608"/>
        <dbReference type="Rhea" id="RHEA-COMP:11060"/>
        <dbReference type="Rhea" id="RHEA-COMP:11605"/>
        <dbReference type="ChEBI" id="CHEBI:15378"/>
        <dbReference type="ChEBI" id="CHEBI:30013"/>
        <dbReference type="ChEBI" id="CHEBI:30616"/>
        <dbReference type="ChEBI" id="CHEBI:61977"/>
        <dbReference type="ChEBI" id="CHEBI:456216"/>
        <dbReference type="EC" id="2.7.12.1"/>
    </reaction>
</comment>
<dbReference type="EC" id="2.7.12.1" evidence="2"/>
<keyword evidence="7 11" id="KW-0067">ATP-binding</keyword>